<dbReference type="GeneID" id="115368961"/>
<dbReference type="SUPFAM" id="SSF57501">
    <property type="entry name" value="Cystine-knot cytokines"/>
    <property type="match status" value="1"/>
</dbReference>
<evidence type="ECO:0000313" key="6">
    <source>
        <dbReference type="Ensembl" id="ENSMMDP00005004914.1"/>
    </source>
</evidence>
<dbReference type="SMART" id="SM00204">
    <property type="entry name" value="TGFB"/>
    <property type="match status" value="1"/>
</dbReference>
<keyword evidence="2" id="KW-0964">Secreted</keyword>
<dbReference type="GO" id="GO:0005576">
    <property type="term" value="C:extracellular region"/>
    <property type="evidence" value="ECO:0007669"/>
    <property type="project" value="UniProtKB-SubCell"/>
</dbReference>
<feature type="signal peptide" evidence="4">
    <location>
        <begin position="1"/>
        <end position="19"/>
    </location>
</feature>
<dbReference type="InterPro" id="IPR001839">
    <property type="entry name" value="TGF-b_C"/>
</dbReference>
<keyword evidence="4" id="KW-0732">Signal</keyword>
<dbReference type="Proteomes" id="UP000472263">
    <property type="component" value="Chromosome 12"/>
</dbReference>
<evidence type="ECO:0000256" key="2">
    <source>
        <dbReference type="ARBA" id="ARBA00022525"/>
    </source>
</evidence>
<keyword evidence="3" id="KW-0339">Growth factor</keyword>
<evidence type="ECO:0000256" key="1">
    <source>
        <dbReference type="ARBA" id="ARBA00004613"/>
    </source>
</evidence>
<dbReference type="GO" id="GO:0008083">
    <property type="term" value="F:growth factor activity"/>
    <property type="evidence" value="ECO:0007669"/>
    <property type="project" value="UniProtKB-KW"/>
</dbReference>
<dbReference type="GeneTree" id="ENSGT00400000024763"/>
<reference evidence="6" key="3">
    <citation type="submission" date="2025-09" db="UniProtKB">
        <authorList>
            <consortium name="Ensembl"/>
        </authorList>
    </citation>
    <scope>IDENTIFICATION</scope>
</reference>
<dbReference type="InParanoid" id="A0A667WWN6"/>
<reference evidence="6" key="1">
    <citation type="submission" date="2019-06" db="EMBL/GenBank/DDBJ databases">
        <authorList>
            <consortium name="Wellcome Sanger Institute Data Sharing"/>
        </authorList>
    </citation>
    <scope>NUCLEOTIDE SEQUENCE [LARGE SCALE GENOMIC DNA]</scope>
</reference>
<dbReference type="CDD" id="cd19379">
    <property type="entry name" value="TGF_beta_GSDF"/>
    <property type="match status" value="1"/>
</dbReference>
<comment type="subcellular location">
    <subcellularLocation>
        <location evidence="1">Secreted</location>
    </subcellularLocation>
</comment>
<evidence type="ECO:0000259" key="5">
    <source>
        <dbReference type="PROSITE" id="PS51362"/>
    </source>
</evidence>
<accession>A0A667WWN6</accession>
<dbReference type="RefSeq" id="XP_029921286.1">
    <property type="nucleotide sequence ID" value="XM_030065426.1"/>
</dbReference>
<dbReference type="Gene3D" id="2.10.90.10">
    <property type="entry name" value="Cystine-knot cytokines"/>
    <property type="match status" value="1"/>
</dbReference>
<dbReference type="PROSITE" id="PS51362">
    <property type="entry name" value="TGF_BETA_2"/>
    <property type="match status" value="1"/>
</dbReference>
<keyword evidence="7" id="KW-1185">Reference proteome</keyword>
<gene>
    <name evidence="6" type="primary">LOC115368961</name>
</gene>
<name>A0A667WWN6_9TELE</name>
<protein>
    <submittedName>
        <fullName evidence="6">Derriere protein-like</fullName>
    </submittedName>
</protein>
<feature type="chain" id="PRO_5025452462" evidence="4">
    <location>
        <begin position="20"/>
        <end position="210"/>
    </location>
</feature>
<feature type="domain" description="TGF-beta family profile" evidence="5">
    <location>
        <begin position="98"/>
        <end position="202"/>
    </location>
</feature>
<organism evidence="6 7">
    <name type="scientific">Myripristis murdjan</name>
    <name type="common">pinecone soldierfish</name>
    <dbReference type="NCBI Taxonomy" id="586833"/>
    <lineage>
        <taxon>Eukaryota</taxon>
        <taxon>Metazoa</taxon>
        <taxon>Chordata</taxon>
        <taxon>Craniata</taxon>
        <taxon>Vertebrata</taxon>
        <taxon>Euteleostomi</taxon>
        <taxon>Actinopterygii</taxon>
        <taxon>Neopterygii</taxon>
        <taxon>Teleostei</taxon>
        <taxon>Neoteleostei</taxon>
        <taxon>Acanthomorphata</taxon>
        <taxon>Holocentriformes</taxon>
        <taxon>Holocentridae</taxon>
        <taxon>Myripristis</taxon>
    </lineage>
</organism>
<evidence type="ECO:0000313" key="7">
    <source>
        <dbReference type="Proteomes" id="UP000472263"/>
    </source>
</evidence>
<dbReference type="Pfam" id="PF00019">
    <property type="entry name" value="TGF_beta"/>
    <property type="match status" value="1"/>
</dbReference>
<sequence length="210" mass="22877">MSIVFTLMMVLLGSSLVTTFVLHPSGEQPAMSADSPLTRHNRCRGESLQSIRKGLLRDLNLQSEPRLPVGGLTGIREQWKKSFSAIAHTAKLTAVPTLPGNSETPSAANSTGLECCQRASEIFLKDLGWDNWVIYPESITLVQCTSCSSLSCPSHSVTAQENPSQVPCCQPTSQEMMPILYMDELSTLVISSVQLTRRCGCDPDRLHAAQ</sequence>
<dbReference type="AlphaFoldDB" id="A0A667WWN6"/>
<dbReference type="InterPro" id="IPR029034">
    <property type="entry name" value="Cystine-knot_cytokine"/>
</dbReference>
<proteinExistence type="inferred from homology"/>
<reference evidence="6" key="2">
    <citation type="submission" date="2025-08" db="UniProtKB">
        <authorList>
            <consortium name="Ensembl"/>
        </authorList>
    </citation>
    <scope>IDENTIFICATION</scope>
</reference>
<evidence type="ECO:0000256" key="4">
    <source>
        <dbReference type="SAM" id="SignalP"/>
    </source>
</evidence>
<dbReference type="Ensembl" id="ENSMMDT00005005051.1">
    <property type="protein sequence ID" value="ENSMMDP00005004914.1"/>
    <property type="gene ID" value="ENSMMDG00005002721.1"/>
</dbReference>
<comment type="similarity">
    <text evidence="3">Belongs to the TGF-beta family.</text>
</comment>
<dbReference type="OrthoDB" id="8997642at2759"/>
<evidence type="ECO:0000256" key="3">
    <source>
        <dbReference type="RuleBase" id="RU000354"/>
    </source>
</evidence>